<dbReference type="Proteomes" id="UP000220133">
    <property type="component" value="Chromosome"/>
</dbReference>
<organism evidence="4 5">
    <name type="scientific">Chitinophaga caeni</name>
    <dbReference type="NCBI Taxonomy" id="2029983"/>
    <lineage>
        <taxon>Bacteria</taxon>
        <taxon>Pseudomonadati</taxon>
        <taxon>Bacteroidota</taxon>
        <taxon>Chitinophagia</taxon>
        <taxon>Chitinophagales</taxon>
        <taxon>Chitinophagaceae</taxon>
        <taxon>Chitinophaga</taxon>
    </lineage>
</organism>
<sequence>MAVQDQKRKLIIDAAVKRFQRYGLAKTTMEEIARDLDISKGSLYYYFADKDSIYVAAIEQIVNTVFEDISAFTKTTSSMKAVQERYQMLKEKVLSDYHFLFGIHEWISDRPSSLMRQVSDLVEQSEIQFLSQWIEKGQALGEVSKEHDPGKVAMILAGTLFGNWVVWCKRQGNELDLQNREKLQEYMQLENTLLNIFFRGLR</sequence>
<keyword evidence="5" id="KW-1185">Reference proteome</keyword>
<dbReference type="OrthoDB" id="9789566at2"/>
<dbReference type="RefSeq" id="WP_098192721.1">
    <property type="nucleotide sequence ID" value="NZ_CP023777.1"/>
</dbReference>
<dbReference type="GO" id="GO:0003677">
    <property type="term" value="F:DNA binding"/>
    <property type="evidence" value="ECO:0007669"/>
    <property type="project" value="UniProtKB-UniRule"/>
</dbReference>
<dbReference type="InterPro" id="IPR009057">
    <property type="entry name" value="Homeodomain-like_sf"/>
</dbReference>
<name>A0A291QR09_9BACT</name>
<dbReference type="Gene3D" id="1.10.10.60">
    <property type="entry name" value="Homeodomain-like"/>
    <property type="match status" value="1"/>
</dbReference>
<keyword evidence="1 2" id="KW-0238">DNA-binding</keyword>
<dbReference type="PROSITE" id="PS01081">
    <property type="entry name" value="HTH_TETR_1"/>
    <property type="match status" value="1"/>
</dbReference>
<proteinExistence type="predicted"/>
<evidence type="ECO:0000256" key="1">
    <source>
        <dbReference type="ARBA" id="ARBA00023125"/>
    </source>
</evidence>
<feature type="domain" description="HTH tetR-type" evidence="3">
    <location>
        <begin position="5"/>
        <end position="65"/>
    </location>
</feature>
<feature type="DNA-binding region" description="H-T-H motif" evidence="2">
    <location>
        <begin position="28"/>
        <end position="47"/>
    </location>
</feature>
<evidence type="ECO:0000313" key="5">
    <source>
        <dbReference type="Proteomes" id="UP000220133"/>
    </source>
</evidence>
<dbReference type="EMBL" id="CP023777">
    <property type="protein sequence ID" value="ATL46333.1"/>
    <property type="molecule type" value="Genomic_DNA"/>
</dbReference>
<reference evidence="4 5" key="1">
    <citation type="submission" date="2017-10" db="EMBL/GenBank/DDBJ databases">
        <title>Paenichitinophaga pekingensis gen. nov., sp. nov., isolated from activated sludge.</title>
        <authorList>
            <person name="Jin D."/>
            <person name="Kong X."/>
            <person name="Deng Y."/>
            <person name="Bai Z."/>
        </authorList>
    </citation>
    <scope>NUCLEOTIDE SEQUENCE [LARGE SCALE GENOMIC DNA]</scope>
    <source>
        <strain evidence="4 5">13</strain>
    </source>
</reference>
<evidence type="ECO:0000256" key="2">
    <source>
        <dbReference type="PROSITE-ProRule" id="PRU00335"/>
    </source>
</evidence>
<dbReference type="AlphaFoldDB" id="A0A291QR09"/>
<gene>
    <name evidence="4" type="ORF">COR50_03610</name>
</gene>
<dbReference type="PANTHER" id="PTHR43479">
    <property type="entry name" value="ACREF/ENVCD OPERON REPRESSOR-RELATED"/>
    <property type="match status" value="1"/>
</dbReference>
<dbReference type="PRINTS" id="PR00455">
    <property type="entry name" value="HTHTETR"/>
</dbReference>
<dbReference type="InterPro" id="IPR036271">
    <property type="entry name" value="Tet_transcr_reg_TetR-rel_C_sf"/>
</dbReference>
<dbReference type="PROSITE" id="PS50977">
    <property type="entry name" value="HTH_TETR_2"/>
    <property type="match status" value="1"/>
</dbReference>
<accession>A0A291QR09</accession>
<dbReference type="SUPFAM" id="SSF48498">
    <property type="entry name" value="Tetracyclin repressor-like, C-terminal domain"/>
    <property type="match status" value="1"/>
</dbReference>
<dbReference type="InterPro" id="IPR050624">
    <property type="entry name" value="HTH-type_Tx_Regulator"/>
</dbReference>
<dbReference type="InterPro" id="IPR023772">
    <property type="entry name" value="DNA-bd_HTH_TetR-type_CS"/>
</dbReference>
<dbReference type="InterPro" id="IPR001647">
    <property type="entry name" value="HTH_TetR"/>
</dbReference>
<dbReference type="Pfam" id="PF00440">
    <property type="entry name" value="TetR_N"/>
    <property type="match status" value="1"/>
</dbReference>
<protein>
    <recommendedName>
        <fullName evidence="3">HTH tetR-type domain-containing protein</fullName>
    </recommendedName>
</protein>
<dbReference type="KEGG" id="cbae:COR50_03610"/>
<dbReference type="Gene3D" id="1.10.357.10">
    <property type="entry name" value="Tetracycline Repressor, domain 2"/>
    <property type="match status" value="1"/>
</dbReference>
<dbReference type="PANTHER" id="PTHR43479:SF11">
    <property type="entry name" value="ACREF_ENVCD OPERON REPRESSOR-RELATED"/>
    <property type="match status" value="1"/>
</dbReference>
<dbReference type="SUPFAM" id="SSF46689">
    <property type="entry name" value="Homeodomain-like"/>
    <property type="match status" value="1"/>
</dbReference>
<evidence type="ECO:0000259" key="3">
    <source>
        <dbReference type="PROSITE" id="PS50977"/>
    </source>
</evidence>
<evidence type="ECO:0000313" key="4">
    <source>
        <dbReference type="EMBL" id="ATL46333.1"/>
    </source>
</evidence>